<evidence type="ECO:0000313" key="2">
    <source>
        <dbReference type="EMBL" id="ALC48918.1"/>
    </source>
</evidence>
<dbReference type="EMBL" id="CP012528">
    <property type="protein sequence ID" value="ALC48918.1"/>
    <property type="molecule type" value="Genomic_DNA"/>
</dbReference>
<feature type="compositionally biased region" description="Basic residues" evidence="1">
    <location>
        <begin position="299"/>
        <end position="308"/>
    </location>
</feature>
<name>A0A0M5JDL0_DROBS</name>
<sequence length="326" mass="35584">MSAPQNSNNINLNPLDALHLETLNCLYGQAQNVSMQFPFPTLPASVPSPLPLPMHFSPPEANMNIMPMMLPPFQGFGNITSMPMAQATYPSTMPLYVQTEPSPPQAQMQFNHFYAQPPPPPPPPMPDYPPPPPPPPFGCNDNVSLNFNAAAGHTFINGALYNTEYLAPSGPEYGSNMGMGCGTEHNDSDDDFYDPMSEEMPAIHGIRLYNPTYGPEGAIPKRKPMRRAGVCKPAFPFSAASESKRSHMTEPLLMTAMPQSFHSAATNDLDIPGACVAPNSFQLNAKSPTLTPMPIRNQQKSRHHRRQGRVSQSFGIVSPLLVSRTT</sequence>
<proteinExistence type="predicted"/>
<organism evidence="2 3">
    <name type="scientific">Drosophila busckii</name>
    <name type="common">Fruit fly</name>
    <dbReference type="NCBI Taxonomy" id="30019"/>
    <lineage>
        <taxon>Eukaryota</taxon>
        <taxon>Metazoa</taxon>
        <taxon>Ecdysozoa</taxon>
        <taxon>Arthropoda</taxon>
        <taxon>Hexapoda</taxon>
        <taxon>Insecta</taxon>
        <taxon>Pterygota</taxon>
        <taxon>Neoptera</taxon>
        <taxon>Endopterygota</taxon>
        <taxon>Diptera</taxon>
        <taxon>Brachycera</taxon>
        <taxon>Muscomorpha</taxon>
        <taxon>Ephydroidea</taxon>
        <taxon>Drosophilidae</taxon>
        <taxon>Drosophila</taxon>
    </lineage>
</organism>
<evidence type="ECO:0000256" key="1">
    <source>
        <dbReference type="SAM" id="MobiDB-lite"/>
    </source>
</evidence>
<protein>
    <submittedName>
        <fullName evidence="2">Maker311</fullName>
    </submittedName>
</protein>
<evidence type="ECO:0000313" key="3">
    <source>
        <dbReference type="Proteomes" id="UP000494163"/>
    </source>
</evidence>
<reference evidence="2 3" key="1">
    <citation type="submission" date="2015-08" db="EMBL/GenBank/DDBJ databases">
        <title>Ancestral chromatin configuration constrains chromatin evolution on differentiating sex chromosomes in Drosophila.</title>
        <authorList>
            <person name="Zhou Q."/>
            <person name="Bachtrog D."/>
        </authorList>
    </citation>
    <scope>NUCLEOTIDE SEQUENCE [LARGE SCALE GENOMIC DNA]</scope>
    <source>
        <tissue evidence="2">Whole larvae</tissue>
    </source>
</reference>
<feature type="region of interest" description="Disordered" evidence="1">
    <location>
        <begin position="286"/>
        <end position="315"/>
    </location>
</feature>
<feature type="region of interest" description="Disordered" evidence="1">
    <location>
        <begin position="114"/>
        <end position="133"/>
    </location>
</feature>
<accession>A0A0M5JDL0</accession>
<gene>
    <name evidence="2" type="ORF">Dbus_chrXg774</name>
</gene>
<dbReference type="AlphaFoldDB" id="A0A0M5JDL0"/>
<feature type="compositionally biased region" description="Pro residues" evidence="1">
    <location>
        <begin position="116"/>
        <end position="133"/>
    </location>
</feature>
<dbReference type="Proteomes" id="UP000494163">
    <property type="component" value="Chromosome X"/>
</dbReference>
<keyword evidence="3" id="KW-1185">Reference proteome</keyword>